<dbReference type="Proteomes" id="UP000266340">
    <property type="component" value="Unassembled WGS sequence"/>
</dbReference>
<evidence type="ECO:0000313" key="2">
    <source>
        <dbReference type="Proteomes" id="UP000266340"/>
    </source>
</evidence>
<protein>
    <recommendedName>
        <fullName evidence="3">Fibronectin type III domain-containing protein</fullName>
    </recommendedName>
</protein>
<dbReference type="AlphaFoldDB" id="A0A398CCZ0"/>
<organism evidence="1 2">
    <name type="scientific">Cohnella faecalis</name>
    <dbReference type="NCBI Taxonomy" id="2315694"/>
    <lineage>
        <taxon>Bacteria</taxon>
        <taxon>Bacillati</taxon>
        <taxon>Bacillota</taxon>
        <taxon>Bacilli</taxon>
        <taxon>Bacillales</taxon>
        <taxon>Paenibacillaceae</taxon>
        <taxon>Cohnella</taxon>
    </lineage>
</organism>
<dbReference type="EMBL" id="QXJM01000061">
    <property type="protein sequence ID" value="RIE00285.1"/>
    <property type="molecule type" value="Genomic_DNA"/>
</dbReference>
<proteinExistence type="predicted"/>
<reference evidence="1 2" key="1">
    <citation type="submission" date="2018-09" db="EMBL/GenBank/DDBJ databases">
        <title>Cohnella cavernae sp. nov., isolated from a karst cave.</title>
        <authorList>
            <person name="Zhu H."/>
        </authorList>
    </citation>
    <scope>NUCLEOTIDE SEQUENCE [LARGE SCALE GENOMIC DNA]</scope>
    <source>
        <strain evidence="1 2">K2E09-144</strain>
    </source>
</reference>
<name>A0A398CCZ0_9BACL</name>
<gene>
    <name evidence="1" type="ORF">D3H35_29370</name>
</gene>
<keyword evidence="2" id="KW-1185">Reference proteome</keyword>
<accession>A0A398CCZ0</accession>
<evidence type="ECO:0008006" key="3">
    <source>
        <dbReference type="Google" id="ProtNLM"/>
    </source>
</evidence>
<comment type="caution">
    <text evidence="1">The sequence shown here is derived from an EMBL/GenBank/DDBJ whole genome shotgun (WGS) entry which is preliminary data.</text>
</comment>
<evidence type="ECO:0000313" key="1">
    <source>
        <dbReference type="EMBL" id="RIE00285.1"/>
    </source>
</evidence>
<sequence>MKITESDTIPPAPAVEMTTEADNNEALISWKLQGDPGISLKFRRYTRRKGLRGRNGDRGSCGSEVCPAGRLSGSTTYEIEVRYV</sequence>